<keyword evidence="1" id="KW-0472">Membrane</keyword>
<evidence type="ECO:0000256" key="1">
    <source>
        <dbReference type="SAM" id="Phobius"/>
    </source>
</evidence>
<sequence length="197" mass="20644">MKKLLGLAVVCGLLASGSVQAASYRVDFSGTGSDGAIYDGYFTFDTAGLNLDGVNEIPWTFPNPNVAGDGFATSFLYSYADDFGNVGSYDETTGGVSKLAFTDGELTHWTAGGYVGGYGVNVPVPLNDFLLCTTGCTNLTYVNGALGGFYMQTPTWEVAELSAVPLPGAVWAFGAGLLGLLGLKRRRKTKMLRTATA</sequence>
<dbReference type="EMBL" id="WTUW01000002">
    <property type="protein sequence ID" value="MZR30270.1"/>
    <property type="molecule type" value="Genomic_DNA"/>
</dbReference>
<keyword evidence="1" id="KW-0812">Transmembrane</keyword>
<feature type="signal peptide" evidence="2">
    <location>
        <begin position="1"/>
        <end position="21"/>
    </location>
</feature>
<dbReference type="RefSeq" id="WP_161314868.1">
    <property type="nucleotide sequence ID" value="NZ_WTUW01000002.1"/>
</dbReference>
<keyword evidence="2" id="KW-0732">Signal</keyword>
<dbReference type="AlphaFoldDB" id="A0A6L8W794"/>
<keyword evidence="4" id="KW-1185">Reference proteome</keyword>
<evidence type="ECO:0000313" key="4">
    <source>
        <dbReference type="Proteomes" id="UP000476030"/>
    </source>
</evidence>
<feature type="transmembrane region" description="Helical" evidence="1">
    <location>
        <begin position="164"/>
        <end position="183"/>
    </location>
</feature>
<evidence type="ECO:0000313" key="3">
    <source>
        <dbReference type="EMBL" id="MZR30270.1"/>
    </source>
</evidence>
<evidence type="ECO:0000256" key="2">
    <source>
        <dbReference type="SAM" id="SignalP"/>
    </source>
</evidence>
<evidence type="ECO:0008006" key="5">
    <source>
        <dbReference type="Google" id="ProtNLM"/>
    </source>
</evidence>
<accession>A0A6L8W794</accession>
<keyword evidence="1" id="KW-1133">Transmembrane helix</keyword>
<proteinExistence type="predicted"/>
<gene>
    <name evidence="3" type="ORF">GQE98_06430</name>
</gene>
<feature type="chain" id="PRO_5027099680" description="VPLPA-CTERM protein sorting domain-containing protein" evidence="2">
    <location>
        <begin position="22"/>
        <end position="197"/>
    </location>
</feature>
<name>A0A6L8W794_9PROT</name>
<organism evidence="3 4">
    <name type="scientific">Sneathiella litorea</name>
    <dbReference type="NCBI Taxonomy" id="2606216"/>
    <lineage>
        <taxon>Bacteria</taxon>
        <taxon>Pseudomonadati</taxon>
        <taxon>Pseudomonadota</taxon>
        <taxon>Alphaproteobacteria</taxon>
        <taxon>Sneathiellales</taxon>
        <taxon>Sneathiellaceae</taxon>
        <taxon>Sneathiella</taxon>
    </lineage>
</organism>
<reference evidence="3 4" key="1">
    <citation type="submission" date="2019-12" db="EMBL/GenBank/DDBJ databases">
        <title>Snethiella sp. nov. sp. isolated from sea sand.</title>
        <authorList>
            <person name="Kim J."/>
            <person name="Jeong S.E."/>
            <person name="Jung H.S."/>
            <person name="Jeon C.O."/>
        </authorList>
    </citation>
    <scope>NUCLEOTIDE SEQUENCE [LARGE SCALE GENOMIC DNA]</scope>
    <source>
        <strain evidence="3 4">DP05</strain>
    </source>
</reference>
<dbReference type="Proteomes" id="UP000476030">
    <property type="component" value="Unassembled WGS sequence"/>
</dbReference>
<comment type="caution">
    <text evidence="3">The sequence shown here is derived from an EMBL/GenBank/DDBJ whole genome shotgun (WGS) entry which is preliminary data.</text>
</comment>
<protein>
    <recommendedName>
        <fullName evidence="5">VPLPA-CTERM protein sorting domain-containing protein</fullName>
    </recommendedName>
</protein>